<keyword evidence="4" id="KW-1185">Reference proteome</keyword>
<organism evidence="3 4">
    <name type="scientific">Limnoraphis robusta CCNP1315</name>
    <dbReference type="NCBI Taxonomy" id="3110306"/>
    <lineage>
        <taxon>Bacteria</taxon>
        <taxon>Bacillati</taxon>
        <taxon>Cyanobacteriota</taxon>
        <taxon>Cyanophyceae</taxon>
        <taxon>Oscillatoriophycideae</taxon>
        <taxon>Oscillatoriales</taxon>
        <taxon>Sirenicapillariaceae</taxon>
        <taxon>Limnoraphis</taxon>
    </lineage>
</organism>
<dbReference type="Pfam" id="PF21180">
    <property type="entry name" value="TOP6A-Spo11_Toprim"/>
    <property type="match status" value="1"/>
</dbReference>
<feature type="transmembrane region" description="Helical" evidence="1">
    <location>
        <begin position="142"/>
        <end position="160"/>
    </location>
</feature>
<keyword evidence="1" id="KW-0472">Membrane</keyword>
<dbReference type="InterPro" id="IPR034136">
    <property type="entry name" value="TOPRIM_Topo6A/Spo11"/>
</dbReference>
<dbReference type="EMBL" id="JAYGHT010000199">
    <property type="protein sequence ID" value="MEA5523062.1"/>
    <property type="molecule type" value="Genomic_DNA"/>
</dbReference>
<protein>
    <recommendedName>
        <fullName evidence="2">Topoisomerase 6 subunit A/Spo11 TOPRIM domain-containing protein</fullName>
    </recommendedName>
</protein>
<evidence type="ECO:0000256" key="1">
    <source>
        <dbReference type="SAM" id="Phobius"/>
    </source>
</evidence>
<dbReference type="RefSeq" id="WP_323276098.1">
    <property type="nucleotide sequence ID" value="NZ_JAYGHT010000199.1"/>
</dbReference>
<evidence type="ECO:0000313" key="4">
    <source>
        <dbReference type="Proteomes" id="UP001301728"/>
    </source>
</evidence>
<keyword evidence="1" id="KW-0812">Transmembrane</keyword>
<reference evidence="3 4" key="1">
    <citation type="submission" date="2023-12" db="EMBL/GenBank/DDBJ databases">
        <title>Baltic Sea Cyanobacteria.</title>
        <authorList>
            <person name="Delbaje E."/>
            <person name="Fewer D.P."/>
            <person name="Shishido T.K."/>
        </authorList>
    </citation>
    <scope>NUCLEOTIDE SEQUENCE [LARGE SCALE GENOMIC DNA]</scope>
    <source>
        <strain evidence="3 4">CCNP 1315</strain>
    </source>
</reference>
<dbReference type="InterPro" id="IPR036078">
    <property type="entry name" value="Spo11/TopoVI_A_sf"/>
</dbReference>
<dbReference type="SUPFAM" id="SSF56726">
    <property type="entry name" value="DNA topoisomerase IV, alpha subunit"/>
    <property type="match status" value="1"/>
</dbReference>
<evidence type="ECO:0000259" key="2">
    <source>
        <dbReference type="Pfam" id="PF21180"/>
    </source>
</evidence>
<gene>
    <name evidence="3" type="ORF">VB854_29445</name>
</gene>
<feature type="transmembrane region" description="Helical" evidence="1">
    <location>
        <begin position="181"/>
        <end position="203"/>
    </location>
</feature>
<dbReference type="Proteomes" id="UP001301728">
    <property type="component" value="Unassembled WGS sequence"/>
</dbReference>
<dbReference type="Gene3D" id="3.40.1360.10">
    <property type="match status" value="1"/>
</dbReference>
<feature type="domain" description="Topoisomerase 6 subunit A/Spo11 TOPRIM" evidence="2">
    <location>
        <begin position="316"/>
        <end position="446"/>
    </location>
</feature>
<keyword evidence="1" id="KW-1133">Transmembrane helix</keyword>
<accession>A0ABU5U879</accession>
<comment type="caution">
    <text evidence="3">The sequence shown here is derived from an EMBL/GenBank/DDBJ whole genome shotgun (WGS) entry which is preliminary data.</text>
</comment>
<proteinExistence type="predicted"/>
<name>A0ABU5U879_9CYAN</name>
<feature type="transmembrane region" description="Helical" evidence="1">
    <location>
        <begin position="108"/>
        <end position="126"/>
    </location>
</feature>
<evidence type="ECO:0000313" key="3">
    <source>
        <dbReference type="EMBL" id="MEA5523062.1"/>
    </source>
</evidence>
<sequence>MKCINCNTENTYRERTTTGLSRCKKCGHQFVFDYRRHSKCPSKLTDTFFLNAIDRISANNTLYFTAKQFKYFLSIKSSPKNKPQPTVKSIKVFMIEDVNSFLAQKNAIGIYLGLNLLAEVILWTVFKKLTFISIFTNDWKSASFWLIFLISNAIILPLFHSDFLKVSKEHRYHRQHRNKRTVFFSNLTLLMVGTLISRGYFYYIDFLSNLVLSFENKQISFIVTLLLAAPLFLTRKTLTNFSVYLADFKEGKRGTFRVIREIYNYGTSYFTEYFDTWIQEWERINGKIDKLLPPPQDKVEASINSDVRTYSFDRLIVCESADIAQFLIANNFHFEKNCAILSIDGYPQNIFNTVMQMLRRNPNLSVYAVHDCTPKGISIVHQLQTSEQWFRDRDVTIIDIGILPRQILAVKGKGIWIKMTEKSAQQAKQLPLEIQQSLGEDELKWLKEGNFAELASFHPQKLIHILSQSLANQALNFDDLSLRETDDSLLEETDRKNNIRYQYFDTFG</sequence>